<evidence type="ECO:0008006" key="8">
    <source>
        <dbReference type="Google" id="ProtNLM"/>
    </source>
</evidence>
<dbReference type="KEGG" id="pbd:PBOR_22460"/>
<dbReference type="InterPro" id="IPR018062">
    <property type="entry name" value="HTH_AraC-typ_CS"/>
</dbReference>
<dbReference type="EMBL" id="CP009285">
    <property type="protein sequence ID" value="AIQ59400.1"/>
    <property type="molecule type" value="Genomic_DNA"/>
</dbReference>
<evidence type="ECO:0000256" key="3">
    <source>
        <dbReference type="ARBA" id="ARBA00023163"/>
    </source>
</evidence>
<dbReference type="PROSITE" id="PS00041">
    <property type="entry name" value="HTH_ARAC_FAMILY_1"/>
    <property type="match status" value="1"/>
</dbReference>
<dbReference type="RefSeq" id="WP_052429812.1">
    <property type="nucleotide sequence ID" value="NZ_CP009285.1"/>
</dbReference>
<dbReference type="InterPro" id="IPR009057">
    <property type="entry name" value="Homeodomain-like_sf"/>
</dbReference>
<evidence type="ECO:0000313" key="7">
    <source>
        <dbReference type="Proteomes" id="UP000029518"/>
    </source>
</evidence>
<dbReference type="SUPFAM" id="SSF46689">
    <property type="entry name" value="Homeodomain-like"/>
    <property type="match status" value="2"/>
</dbReference>
<keyword evidence="3" id="KW-0804">Transcription</keyword>
<feature type="domain" description="HTH araC/xylS-type" evidence="4">
    <location>
        <begin position="21"/>
        <end position="119"/>
    </location>
</feature>
<dbReference type="SUPFAM" id="SSF53807">
    <property type="entry name" value="Helical backbone' metal receptor"/>
    <property type="match status" value="1"/>
</dbReference>
<dbReference type="InterPro" id="IPR002491">
    <property type="entry name" value="ABC_transptr_periplasmic_BD"/>
</dbReference>
<proteinExistence type="predicted"/>
<dbReference type="Pfam" id="PF12833">
    <property type="entry name" value="HTH_18"/>
    <property type="match status" value="1"/>
</dbReference>
<dbReference type="PANTHER" id="PTHR43280:SF28">
    <property type="entry name" value="HTH-TYPE TRANSCRIPTIONAL ACTIVATOR RHAS"/>
    <property type="match status" value="1"/>
</dbReference>
<organism evidence="6 7">
    <name type="scientific">Paenibacillus borealis</name>
    <dbReference type="NCBI Taxonomy" id="160799"/>
    <lineage>
        <taxon>Bacteria</taxon>
        <taxon>Bacillati</taxon>
        <taxon>Bacillota</taxon>
        <taxon>Bacilli</taxon>
        <taxon>Bacillales</taxon>
        <taxon>Paenibacillaceae</taxon>
        <taxon>Paenibacillus</taxon>
    </lineage>
</organism>
<dbReference type="PRINTS" id="PR00032">
    <property type="entry name" value="HTHARAC"/>
</dbReference>
<evidence type="ECO:0000256" key="1">
    <source>
        <dbReference type="ARBA" id="ARBA00023015"/>
    </source>
</evidence>
<keyword evidence="7" id="KW-1185">Reference proteome</keyword>
<evidence type="ECO:0000259" key="5">
    <source>
        <dbReference type="PROSITE" id="PS50983"/>
    </source>
</evidence>
<dbReference type="InterPro" id="IPR018060">
    <property type="entry name" value="HTH_AraC"/>
</dbReference>
<dbReference type="HOGENOM" id="CLU_028727_2_1_9"/>
<dbReference type="PANTHER" id="PTHR43280">
    <property type="entry name" value="ARAC-FAMILY TRANSCRIPTIONAL REGULATOR"/>
    <property type="match status" value="1"/>
</dbReference>
<dbReference type="PROSITE" id="PS50983">
    <property type="entry name" value="FE_B12_PBP"/>
    <property type="match status" value="1"/>
</dbReference>
<dbReference type="Proteomes" id="UP000029518">
    <property type="component" value="Chromosome"/>
</dbReference>
<accession>A0A089LH66</accession>
<feature type="domain" description="Fe/B12 periplasmic-binding" evidence="5">
    <location>
        <begin position="123"/>
        <end position="384"/>
    </location>
</feature>
<reference evidence="6" key="1">
    <citation type="submission" date="2014-08" db="EMBL/GenBank/DDBJ databases">
        <title>Comparative genomics of the Paenibacillus odorifer group.</title>
        <authorList>
            <person name="den Bakker H.C."/>
            <person name="Tsai Y.-C.Y.-C."/>
            <person name="Martin N."/>
            <person name="Korlach J."/>
            <person name="Wiedmann M."/>
        </authorList>
    </citation>
    <scope>NUCLEOTIDE SEQUENCE [LARGE SCALE GENOMIC DNA]</scope>
    <source>
        <strain evidence="6">DSM 13188</strain>
    </source>
</reference>
<dbReference type="Gene3D" id="1.10.10.60">
    <property type="entry name" value="Homeodomain-like"/>
    <property type="match status" value="2"/>
</dbReference>
<dbReference type="Pfam" id="PF01497">
    <property type="entry name" value="Peripla_BP_2"/>
    <property type="match status" value="1"/>
</dbReference>
<dbReference type="PROSITE" id="PS01124">
    <property type="entry name" value="HTH_ARAC_FAMILY_2"/>
    <property type="match status" value="1"/>
</dbReference>
<dbReference type="AlphaFoldDB" id="A0A089LH66"/>
<sequence>MEREQLLEGSLQPGSERMDLTIIREYIAEHYHEPLTLNQLAGMAGLRPKYFGELFKKTFGQSTMDYLTGLRISRAKQYLQESDYLLREIAQKVGYSDEFYFSRKFKKETGVPPSSFIRQHKRRVAACSAAAIGQLLALDIIPVAAPLDAKWTSYYFNKYYDLIETHLRVDLMDSELERDKLIKSRTDAIIGHDAWDTQWEEHLLRNSQNLFIPGEQDRWDVQLRAIAAFLGREGQYSQWMQRYGGRARYAREQVAAVAGEESCMVLRLYEDHLHAYCNRGIRDVVFGDLALKPAYTGSDAVYNEPISLAEISLLNPQRIMLIICPDFATRRHWLSLQHSGSWRSLTAVQAGKVDLLPSDPWFEYSAVALDRMLEEAVLLFTGNSPSPEQDVVHGYPSVYPL</sequence>
<dbReference type="Gene3D" id="3.40.50.1980">
    <property type="entry name" value="Nitrogenase molybdenum iron protein domain"/>
    <property type="match status" value="2"/>
</dbReference>
<dbReference type="GO" id="GO:0003700">
    <property type="term" value="F:DNA-binding transcription factor activity"/>
    <property type="evidence" value="ECO:0007669"/>
    <property type="project" value="InterPro"/>
</dbReference>
<evidence type="ECO:0000313" key="6">
    <source>
        <dbReference type="EMBL" id="AIQ59400.1"/>
    </source>
</evidence>
<keyword evidence="1" id="KW-0805">Transcription regulation</keyword>
<name>A0A089LH66_PAEBO</name>
<evidence type="ECO:0000256" key="2">
    <source>
        <dbReference type="ARBA" id="ARBA00023125"/>
    </source>
</evidence>
<dbReference type="InterPro" id="IPR020449">
    <property type="entry name" value="Tscrpt_reg_AraC-type_HTH"/>
</dbReference>
<evidence type="ECO:0000259" key="4">
    <source>
        <dbReference type="PROSITE" id="PS01124"/>
    </source>
</evidence>
<keyword evidence="2" id="KW-0238">DNA-binding</keyword>
<dbReference type="SMART" id="SM00342">
    <property type="entry name" value="HTH_ARAC"/>
    <property type="match status" value="1"/>
</dbReference>
<dbReference type="GO" id="GO:0043565">
    <property type="term" value="F:sequence-specific DNA binding"/>
    <property type="evidence" value="ECO:0007669"/>
    <property type="project" value="InterPro"/>
</dbReference>
<dbReference type="OrthoDB" id="2461801at2"/>
<gene>
    <name evidence="6" type="ORF">PBOR_22460</name>
</gene>
<protein>
    <recommendedName>
        <fullName evidence="8">AraC family transcriptional regulator</fullName>
    </recommendedName>
</protein>